<dbReference type="EMBL" id="FMZW01000010">
    <property type="protein sequence ID" value="SDD32699.1"/>
    <property type="molecule type" value="Genomic_DNA"/>
</dbReference>
<evidence type="ECO:0000313" key="2">
    <source>
        <dbReference type="Proteomes" id="UP000199245"/>
    </source>
</evidence>
<dbReference type="GO" id="GO:0004592">
    <property type="term" value="F:pantoate-beta-alanine ligase activity"/>
    <property type="evidence" value="ECO:0007669"/>
    <property type="project" value="InterPro"/>
</dbReference>
<dbReference type="Pfam" id="PF02569">
    <property type="entry name" value="Pantoate_ligase"/>
    <property type="match status" value="1"/>
</dbReference>
<dbReference type="Gene3D" id="3.40.50.620">
    <property type="entry name" value="HUPs"/>
    <property type="match status" value="1"/>
</dbReference>
<gene>
    <name evidence="1" type="ORF">SAMN05216337_101013</name>
</gene>
<dbReference type="SUPFAM" id="SSF52374">
    <property type="entry name" value="Nucleotidylyl transferase"/>
    <property type="match status" value="1"/>
</dbReference>
<dbReference type="GO" id="GO:0015940">
    <property type="term" value="P:pantothenate biosynthetic process"/>
    <property type="evidence" value="ECO:0007669"/>
    <property type="project" value="InterPro"/>
</dbReference>
<protein>
    <submittedName>
        <fullName evidence="1">Pantoate--beta-alanine ligase</fullName>
    </submittedName>
</protein>
<dbReference type="InterPro" id="IPR003721">
    <property type="entry name" value="Pantoate_ligase"/>
</dbReference>
<name>A0A1G6TUI2_9BRAD</name>
<evidence type="ECO:0000313" key="1">
    <source>
        <dbReference type="EMBL" id="SDD32699.1"/>
    </source>
</evidence>
<dbReference type="InterPro" id="IPR014729">
    <property type="entry name" value="Rossmann-like_a/b/a_fold"/>
</dbReference>
<dbReference type="Proteomes" id="UP000199245">
    <property type="component" value="Unassembled WGS sequence"/>
</dbReference>
<reference evidence="1 2" key="1">
    <citation type="submission" date="2016-10" db="EMBL/GenBank/DDBJ databases">
        <authorList>
            <person name="de Groot N.N."/>
        </authorList>
    </citation>
    <scope>NUCLEOTIDE SEQUENCE [LARGE SCALE GENOMIC DNA]</scope>
    <source>
        <strain evidence="1 2">R5</strain>
    </source>
</reference>
<accession>A0A1G6TUI2</accession>
<keyword evidence="1" id="KW-0436">Ligase</keyword>
<dbReference type="RefSeq" id="WP_092082798.1">
    <property type="nucleotide sequence ID" value="NZ_FMZW01000010.1"/>
</dbReference>
<proteinExistence type="predicted"/>
<organism evidence="1 2">
    <name type="scientific">Bradyrhizobium brasilense</name>
    <dbReference type="NCBI Taxonomy" id="1419277"/>
    <lineage>
        <taxon>Bacteria</taxon>
        <taxon>Pseudomonadati</taxon>
        <taxon>Pseudomonadota</taxon>
        <taxon>Alphaproteobacteria</taxon>
        <taxon>Hyphomicrobiales</taxon>
        <taxon>Nitrobacteraceae</taxon>
        <taxon>Bradyrhizobium</taxon>
    </lineage>
</organism>
<sequence length="52" mass="5808">METTRTVAEFRQAIRHIHKPDKGGGFLPTMGYLHEGHRALIEASKGSVMSAW</sequence>
<dbReference type="AlphaFoldDB" id="A0A1G6TUI2"/>